<evidence type="ECO:0000313" key="5">
    <source>
        <dbReference type="EMBL" id="KPH75923.1"/>
    </source>
</evidence>
<keyword evidence="3" id="KW-1133">Transmembrane helix</keyword>
<dbReference type="Pfam" id="PF18998">
    <property type="entry name" value="Flg_new_2"/>
    <property type="match status" value="2"/>
</dbReference>
<protein>
    <recommendedName>
        <fullName evidence="4">Bacterial repeat domain-containing protein</fullName>
    </recommendedName>
</protein>
<dbReference type="SUPFAM" id="SSF48452">
    <property type="entry name" value="TPR-like"/>
    <property type="match status" value="1"/>
</dbReference>
<keyword evidence="3" id="KW-0812">Transmembrane</keyword>
<feature type="compositionally biased region" description="Basic and acidic residues" evidence="2">
    <location>
        <begin position="532"/>
        <end position="563"/>
    </location>
</feature>
<dbReference type="InterPro" id="IPR019734">
    <property type="entry name" value="TPR_rpt"/>
</dbReference>
<feature type="domain" description="Bacterial repeat" evidence="4">
    <location>
        <begin position="336"/>
        <end position="399"/>
    </location>
</feature>
<comment type="caution">
    <text evidence="5">The sequence shown here is derived from an EMBL/GenBank/DDBJ whole genome shotgun (WGS) entry which is preliminary data.</text>
</comment>
<evidence type="ECO:0000259" key="4">
    <source>
        <dbReference type="Pfam" id="PF18998"/>
    </source>
</evidence>
<feature type="region of interest" description="Disordered" evidence="2">
    <location>
        <begin position="471"/>
        <end position="610"/>
    </location>
</feature>
<keyword evidence="3" id="KW-0472">Membrane</keyword>
<evidence type="ECO:0000256" key="3">
    <source>
        <dbReference type="SAM" id="Phobius"/>
    </source>
</evidence>
<feature type="repeat" description="TPR" evidence="1">
    <location>
        <begin position="75"/>
        <end position="108"/>
    </location>
</feature>
<feature type="compositionally biased region" description="Acidic residues" evidence="2">
    <location>
        <begin position="564"/>
        <end position="577"/>
    </location>
</feature>
<organism evidence="5 6">
    <name type="scientific">Oceanobacillus caeni</name>
    <dbReference type="NCBI Taxonomy" id="405946"/>
    <lineage>
        <taxon>Bacteria</taxon>
        <taxon>Bacillati</taxon>
        <taxon>Bacillota</taxon>
        <taxon>Bacilli</taxon>
        <taxon>Bacillales</taxon>
        <taxon>Bacillaceae</taxon>
        <taxon>Oceanobacillus</taxon>
    </lineage>
</organism>
<dbReference type="Proteomes" id="UP000037854">
    <property type="component" value="Unassembled WGS sequence"/>
</dbReference>
<dbReference type="InterPro" id="IPR044060">
    <property type="entry name" value="Bacterial_rp_domain"/>
</dbReference>
<evidence type="ECO:0000256" key="2">
    <source>
        <dbReference type="SAM" id="MobiDB-lite"/>
    </source>
</evidence>
<proteinExistence type="predicted"/>
<feature type="compositionally biased region" description="Acidic residues" evidence="2">
    <location>
        <begin position="600"/>
        <end position="610"/>
    </location>
</feature>
<dbReference type="InterPro" id="IPR011990">
    <property type="entry name" value="TPR-like_helical_dom_sf"/>
</dbReference>
<feature type="domain" description="Bacterial repeat" evidence="4">
    <location>
        <begin position="420"/>
        <end position="471"/>
    </location>
</feature>
<feature type="compositionally biased region" description="Low complexity" evidence="2">
    <location>
        <begin position="521"/>
        <end position="530"/>
    </location>
</feature>
<feature type="compositionally biased region" description="Low complexity" evidence="2">
    <location>
        <begin position="499"/>
        <end position="514"/>
    </location>
</feature>
<dbReference type="PROSITE" id="PS50005">
    <property type="entry name" value="TPR"/>
    <property type="match status" value="1"/>
</dbReference>
<sequence length="610" mass="67135">MRYMRNKRRKRKRLILFIVIIALIVGIAAFFMMKIVRSDTPTEYLGIAKEALNNEEYEKSRQFFKKVLEEDASHTEARVGLASAYMGLEQFDKAIGTLEEGLKIKPKEPQFYYFISLAYEGKNDLPQVMQTLEDGIEATDNEALTELADQLESNINIVPDRHYVQKGHNRNIVLEWKKSDGSTLPVEAEWTLENEDSGSLEEVSETVMTFHAEELGTIDISAKVGSITKNDELHIEEQVVEEMTFTPEDFGPLSIDQEIELSVTGVDADGEEMEINPEWISNDDKIMELSDKEGVEMTAKAIDEGVTSLTVTYQDLEKELDFIVEGENKFIKTEVQGEGTVSILPNKTSYPAGTEITLEAEPKAGYEFVRWEGDVTDTTNPLELTLDSSISVVAVFEPVKQATLNLSISGEGNIIRDTLESQFTQGESISLFAQPKSGWQFSHWEGSVSGSDARIQVVMDGDRNIQAVFVRVDASPSESGTTNDEGSNSSTGANEDGDSSGSSSNSGSSSGSGNQYESPANEPGKNTNPKPGKKEESKPVEKEKPKEETKPVEKPKPEEKPDVNEPDASEPDQEEAEPSTGSDNGGADEGGEETPKDSESGENVEEGLEE</sequence>
<dbReference type="Gene3D" id="1.25.40.10">
    <property type="entry name" value="Tetratricopeptide repeat domain"/>
    <property type="match status" value="1"/>
</dbReference>
<evidence type="ECO:0000256" key="1">
    <source>
        <dbReference type="PROSITE-ProRule" id="PRU00339"/>
    </source>
</evidence>
<keyword evidence="6" id="KW-1185">Reference proteome</keyword>
<dbReference type="Gene3D" id="2.60.40.1080">
    <property type="match status" value="1"/>
</dbReference>
<evidence type="ECO:0000313" key="6">
    <source>
        <dbReference type="Proteomes" id="UP000037854"/>
    </source>
</evidence>
<keyword evidence="1" id="KW-0802">TPR repeat</keyword>
<accession>A0ABR5MJV6</accession>
<gene>
    <name evidence="5" type="ORF">AFL42_07745</name>
</gene>
<feature type="transmembrane region" description="Helical" evidence="3">
    <location>
        <begin position="14"/>
        <end position="33"/>
    </location>
</feature>
<dbReference type="Pfam" id="PF14559">
    <property type="entry name" value="TPR_19"/>
    <property type="match status" value="1"/>
</dbReference>
<feature type="compositionally biased region" description="Polar residues" evidence="2">
    <location>
        <begin position="476"/>
        <end position="493"/>
    </location>
</feature>
<name>A0ABR5MJV6_9BACI</name>
<reference evidence="5 6" key="1">
    <citation type="submission" date="2015-07" db="EMBL/GenBank/DDBJ databases">
        <title>High-quality draft genome sequence of Oceanobacillus caeni HM6, a bacillus isolated from a human feces.</title>
        <authorList>
            <person name="Kumar J."/>
            <person name="Verma M.K."/>
            <person name="Pandey R."/>
            <person name="Bhambi M."/>
            <person name="Chauhan N."/>
        </authorList>
    </citation>
    <scope>NUCLEOTIDE SEQUENCE [LARGE SCALE GENOMIC DNA]</scope>
    <source>
        <strain evidence="5 6">HM6</strain>
    </source>
</reference>
<dbReference type="SMART" id="SM00028">
    <property type="entry name" value="TPR"/>
    <property type="match status" value="2"/>
</dbReference>
<dbReference type="RefSeq" id="WP_060668304.1">
    <property type="nucleotide sequence ID" value="NZ_LGTK01000020.1"/>
</dbReference>
<dbReference type="EMBL" id="LGTK01000020">
    <property type="protein sequence ID" value="KPH75923.1"/>
    <property type="molecule type" value="Genomic_DNA"/>
</dbReference>